<dbReference type="InterPro" id="IPR011622">
    <property type="entry name" value="7TMR_DISM_rcpt_extracell_dom2"/>
</dbReference>
<evidence type="ECO:0000256" key="3">
    <source>
        <dbReference type="ARBA" id="ARBA00034247"/>
    </source>
</evidence>
<dbReference type="EC" id="2.7.7.65" evidence="2"/>
<comment type="caution">
    <text evidence="7">The sequence shown here is derived from an EMBL/GenBank/DDBJ whole genome shotgun (WGS) entry which is preliminary data.</text>
</comment>
<organism evidence="7 8">
    <name type="scientific">Halioxenophilus aromaticivorans</name>
    <dbReference type="NCBI Taxonomy" id="1306992"/>
    <lineage>
        <taxon>Bacteria</taxon>
        <taxon>Pseudomonadati</taxon>
        <taxon>Pseudomonadota</taxon>
        <taxon>Gammaproteobacteria</taxon>
        <taxon>Alteromonadales</taxon>
        <taxon>Alteromonadaceae</taxon>
        <taxon>Halioxenophilus</taxon>
    </lineage>
</organism>
<dbReference type="GO" id="GO:1902201">
    <property type="term" value="P:negative regulation of bacterial-type flagellum-dependent cell motility"/>
    <property type="evidence" value="ECO:0007669"/>
    <property type="project" value="TreeGrafter"/>
</dbReference>
<dbReference type="Pfam" id="PF00990">
    <property type="entry name" value="GGDEF"/>
    <property type="match status" value="1"/>
</dbReference>
<dbReference type="EMBL" id="BAABLX010000078">
    <property type="protein sequence ID" value="GAA4959640.1"/>
    <property type="molecule type" value="Genomic_DNA"/>
</dbReference>
<dbReference type="Pfam" id="PF07696">
    <property type="entry name" value="7TMR-DISMED2"/>
    <property type="match status" value="1"/>
</dbReference>
<dbReference type="Gene3D" id="3.30.70.270">
    <property type="match status" value="1"/>
</dbReference>
<feature type="domain" description="GGDEF" evidence="6">
    <location>
        <begin position="464"/>
        <end position="599"/>
    </location>
</feature>
<evidence type="ECO:0000313" key="8">
    <source>
        <dbReference type="Proteomes" id="UP001409585"/>
    </source>
</evidence>
<reference evidence="8" key="1">
    <citation type="journal article" date="2019" name="Int. J. Syst. Evol. Microbiol.">
        <title>The Global Catalogue of Microorganisms (GCM) 10K type strain sequencing project: providing services to taxonomists for standard genome sequencing and annotation.</title>
        <authorList>
            <consortium name="The Broad Institute Genomics Platform"/>
            <consortium name="The Broad Institute Genome Sequencing Center for Infectious Disease"/>
            <person name="Wu L."/>
            <person name="Ma J."/>
        </authorList>
    </citation>
    <scope>NUCLEOTIDE SEQUENCE [LARGE SCALE GENOMIC DNA]</scope>
    <source>
        <strain evidence="8">JCM 19134</strain>
    </source>
</reference>
<feature type="transmembrane region" description="Helical" evidence="5">
    <location>
        <begin position="327"/>
        <end position="348"/>
    </location>
</feature>
<dbReference type="PANTHER" id="PTHR45138:SF9">
    <property type="entry name" value="DIGUANYLATE CYCLASE DGCM-RELATED"/>
    <property type="match status" value="1"/>
</dbReference>
<dbReference type="NCBIfam" id="TIGR00254">
    <property type="entry name" value="GGDEF"/>
    <property type="match status" value="1"/>
</dbReference>
<keyword evidence="4" id="KW-0175">Coiled coil</keyword>
<evidence type="ECO:0000256" key="2">
    <source>
        <dbReference type="ARBA" id="ARBA00012528"/>
    </source>
</evidence>
<evidence type="ECO:0000256" key="4">
    <source>
        <dbReference type="SAM" id="Coils"/>
    </source>
</evidence>
<feature type="coiled-coil region" evidence="4">
    <location>
        <begin position="387"/>
        <end position="436"/>
    </location>
</feature>
<dbReference type="GO" id="GO:0052621">
    <property type="term" value="F:diguanylate cyclase activity"/>
    <property type="evidence" value="ECO:0007669"/>
    <property type="project" value="UniProtKB-EC"/>
</dbReference>
<dbReference type="InterPro" id="IPR043128">
    <property type="entry name" value="Rev_trsase/Diguanyl_cyclase"/>
</dbReference>
<dbReference type="Proteomes" id="UP001409585">
    <property type="component" value="Unassembled WGS sequence"/>
</dbReference>
<sequence>MLMAGVSAHASVVLDNDSQSVNLSRYMSILEDVSGELTLPDILALNSNDGFTAINDEHLQLGYSTSAFWLRFSVSNRLPASDISALEDRFYLTLKYPLLDSVDFYRVAGDDIVQLKEGDMLPFHQRLFAVSDYVFPFSLAKHGSATLFVRVASSSSLPIPLRLQTEKAFVENSSKEDMLNGIYVGISVGLGVYNLILFLIIRSRAHGFYVLMVFSIMMFNTGMAGLTYRFWPESIQFQQMNIYLWSFTSAVLVPLFGMEFLKTKESFPRFHSVLKLLVWLNLLVIPCLWWVSVATAAKLTVVFTGVTALSVIFVAISRVFQGFTPAIYYTIGQGAVIGSVIFTAVTSQKVIPLYHLAPEVMKWCSAFELMLFSIGLAGIVTTERRLREQAQRESAKAQKALLDSQIKRNEDLDVLVEQRTRELESLNLQLLRLSNQDELTGMHNRRYLNESLIKEYEQARANQKPISILMIDIDHFKLINDHYGHQFGDFCLQAAGSILHANTHRPPDVCARYGGEEFVVVLPDTSLKNATIVAEKIRRNFENYDFCFHEDHAQVSVSIGVCCETPSPIDHHELLLNRADELLYQAKSEGRNRVVVQPPESGSQLVPVS</sequence>
<dbReference type="GO" id="GO:0005886">
    <property type="term" value="C:plasma membrane"/>
    <property type="evidence" value="ECO:0007669"/>
    <property type="project" value="TreeGrafter"/>
</dbReference>
<dbReference type="Pfam" id="PF07695">
    <property type="entry name" value="7TMR-DISM_7TM"/>
    <property type="match status" value="1"/>
</dbReference>
<dbReference type="Gene3D" id="2.60.40.2380">
    <property type="match status" value="1"/>
</dbReference>
<dbReference type="InterPro" id="IPR029787">
    <property type="entry name" value="Nucleotide_cyclase"/>
</dbReference>
<dbReference type="InterPro" id="IPR000160">
    <property type="entry name" value="GGDEF_dom"/>
</dbReference>
<keyword evidence="5" id="KW-1133">Transmembrane helix</keyword>
<evidence type="ECO:0000256" key="1">
    <source>
        <dbReference type="ARBA" id="ARBA00001946"/>
    </source>
</evidence>
<accession>A0AAV3U9P4</accession>
<comment type="cofactor">
    <cofactor evidence="1">
        <name>Mg(2+)</name>
        <dbReference type="ChEBI" id="CHEBI:18420"/>
    </cofactor>
</comment>
<dbReference type="InterPro" id="IPR011623">
    <property type="entry name" value="7TMR_DISM_rcpt_extracell_dom1"/>
</dbReference>
<keyword evidence="8" id="KW-1185">Reference proteome</keyword>
<dbReference type="SUPFAM" id="SSF55073">
    <property type="entry name" value="Nucleotide cyclase"/>
    <property type="match status" value="1"/>
</dbReference>
<feature type="transmembrane region" description="Helical" evidence="5">
    <location>
        <begin position="208"/>
        <end position="230"/>
    </location>
</feature>
<name>A0AAV3U9P4_9ALTE</name>
<dbReference type="AlphaFoldDB" id="A0AAV3U9P4"/>
<feature type="transmembrane region" description="Helical" evidence="5">
    <location>
        <begin position="273"/>
        <end position="293"/>
    </location>
</feature>
<feature type="transmembrane region" description="Helical" evidence="5">
    <location>
        <begin position="299"/>
        <end position="320"/>
    </location>
</feature>
<evidence type="ECO:0000259" key="6">
    <source>
        <dbReference type="PROSITE" id="PS50887"/>
    </source>
</evidence>
<evidence type="ECO:0000313" key="7">
    <source>
        <dbReference type="EMBL" id="GAA4959640.1"/>
    </source>
</evidence>
<keyword evidence="5" id="KW-0812">Transmembrane</keyword>
<dbReference type="InterPro" id="IPR050469">
    <property type="entry name" value="Diguanylate_Cyclase"/>
</dbReference>
<proteinExistence type="predicted"/>
<feature type="transmembrane region" description="Helical" evidence="5">
    <location>
        <begin position="360"/>
        <end position="382"/>
    </location>
</feature>
<keyword evidence="5" id="KW-0472">Membrane</keyword>
<evidence type="ECO:0000256" key="5">
    <source>
        <dbReference type="SAM" id="Phobius"/>
    </source>
</evidence>
<dbReference type="PROSITE" id="PS50887">
    <property type="entry name" value="GGDEF"/>
    <property type="match status" value="1"/>
</dbReference>
<comment type="catalytic activity">
    <reaction evidence="3">
        <text>2 GTP = 3',3'-c-di-GMP + 2 diphosphate</text>
        <dbReference type="Rhea" id="RHEA:24898"/>
        <dbReference type="ChEBI" id="CHEBI:33019"/>
        <dbReference type="ChEBI" id="CHEBI:37565"/>
        <dbReference type="ChEBI" id="CHEBI:58805"/>
        <dbReference type="EC" id="2.7.7.65"/>
    </reaction>
</comment>
<feature type="transmembrane region" description="Helical" evidence="5">
    <location>
        <begin position="242"/>
        <end position="261"/>
    </location>
</feature>
<protein>
    <recommendedName>
        <fullName evidence="2">diguanylate cyclase</fullName>
        <ecNumber evidence="2">2.7.7.65</ecNumber>
    </recommendedName>
</protein>
<dbReference type="FunFam" id="3.30.70.270:FF:000001">
    <property type="entry name" value="Diguanylate cyclase domain protein"/>
    <property type="match status" value="1"/>
</dbReference>
<gene>
    <name evidence="7" type="ORF">GCM10025791_45860</name>
</gene>
<dbReference type="CDD" id="cd01949">
    <property type="entry name" value="GGDEF"/>
    <property type="match status" value="1"/>
</dbReference>
<dbReference type="SMART" id="SM00267">
    <property type="entry name" value="GGDEF"/>
    <property type="match status" value="1"/>
</dbReference>
<feature type="transmembrane region" description="Helical" evidence="5">
    <location>
        <begin position="182"/>
        <end position="201"/>
    </location>
</feature>
<dbReference type="PANTHER" id="PTHR45138">
    <property type="entry name" value="REGULATORY COMPONENTS OF SENSORY TRANSDUCTION SYSTEM"/>
    <property type="match status" value="1"/>
</dbReference>
<dbReference type="GO" id="GO:0043709">
    <property type="term" value="P:cell adhesion involved in single-species biofilm formation"/>
    <property type="evidence" value="ECO:0007669"/>
    <property type="project" value="TreeGrafter"/>
</dbReference>